<dbReference type="InterPro" id="IPR027417">
    <property type="entry name" value="P-loop_NTPase"/>
</dbReference>
<reference evidence="3" key="2">
    <citation type="submission" date="2017-12" db="EMBL/GenBank/DDBJ databases">
        <title>Genome sequence of the Bar-tailed Godwit (Limosa lapponica baueri).</title>
        <authorList>
            <person name="Lima N.C.B."/>
            <person name="Parody-Merino A.M."/>
            <person name="Battley P.F."/>
            <person name="Fidler A.E."/>
            <person name="Prosdocimi F."/>
        </authorList>
    </citation>
    <scope>NUCLEOTIDE SEQUENCE [LARGE SCALE GENOMIC DNA]</scope>
</reference>
<sequence length="184" mass="20632">MGNLDQGLRKILYQEGGETLEEGPWDLVALSRLSKKMEYSRNKFEFTIDSGELHNVSLGQGQEAVAEIAMEKASKEGHWVILQFDRKSVLASGFAVSSNLDYEGYHKNMDEMLPPQSPIRYGLHPNVEIAFVIITAANVLHMLLELQFKYSVTGEGLSQAVEDKEAKREALDYGLTPVSVQTRR</sequence>
<evidence type="ECO:0000259" key="1">
    <source>
        <dbReference type="Pfam" id="PF03028"/>
    </source>
</evidence>
<evidence type="ECO:0000313" key="2">
    <source>
        <dbReference type="EMBL" id="PKU49395.1"/>
    </source>
</evidence>
<gene>
    <name evidence="2" type="ORF">llap_260</name>
</gene>
<feature type="domain" description="Dynein heavy chain region D6 P-loop" evidence="1">
    <location>
        <begin position="50"/>
        <end position="83"/>
    </location>
</feature>
<dbReference type="PANTHER" id="PTHR46961">
    <property type="entry name" value="DYNEIN HEAVY CHAIN 1, AXONEMAL-LIKE PROTEIN"/>
    <property type="match status" value="1"/>
</dbReference>
<proteinExistence type="predicted"/>
<dbReference type="Proteomes" id="UP000233556">
    <property type="component" value="Unassembled WGS sequence"/>
</dbReference>
<dbReference type="Pfam" id="PF03028">
    <property type="entry name" value="Dynein_heavy"/>
    <property type="match status" value="1"/>
</dbReference>
<dbReference type="GO" id="GO:0007018">
    <property type="term" value="P:microtubule-based movement"/>
    <property type="evidence" value="ECO:0007669"/>
    <property type="project" value="InterPro"/>
</dbReference>
<dbReference type="GO" id="GO:0008569">
    <property type="term" value="F:minus-end-directed microtubule motor activity"/>
    <property type="evidence" value="ECO:0007669"/>
    <property type="project" value="InterPro"/>
</dbReference>
<dbReference type="AlphaFoldDB" id="A0A2I0UTL1"/>
<dbReference type="OrthoDB" id="9389099at2759"/>
<dbReference type="GO" id="GO:0030286">
    <property type="term" value="C:dynein complex"/>
    <property type="evidence" value="ECO:0007669"/>
    <property type="project" value="InterPro"/>
</dbReference>
<name>A0A2I0UTL1_LIMLA</name>
<dbReference type="InterPro" id="IPR004273">
    <property type="entry name" value="Dynein_heavy_D6_P-loop"/>
</dbReference>
<dbReference type="GO" id="GO:0045505">
    <property type="term" value="F:dynein intermediate chain binding"/>
    <property type="evidence" value="ECO:0007669"/>
    <property type="project" value="InterPro"/>
</dbReference>
<evidence type="ECO:0000313" key="3">
    <source>
        <dbReference type="Proteomes" id="UP000233556"/>
    </source>
</evidence>
<dbReference type="GO" id="GO:0051959">
    <property type="term" value="F:dynein light intermediate chain binding"/>
    <property type="evidence" value="ECO:0007669"/>
    <property type="project" value="InterPro"/>
</dbReference>
<dbReference type="InterPro" id="IPR026983">
    <property type="entry name" value="DHC"/>
</dbReference>
<reference evidence="3" key="1">
    <citation type="submission" date="2017-11" db="EMBL/GenBank/DDBJ databases">
        <authorList>
            <person name="Lima N.C."/>
            <person name="Parody-Merino A.M."/>
            <person name="Battley P.F."/>
            <person name="Fidler A.E."/>
            <person name="Prosdocimi F."/>
        </authorList>
    </citation>
    <scope>NUCLEOTIDE SEQUENCE [LARGE SCALE GENOMIC DNA]</scope>
</reference>
<accession>A0A2I0UTL1</accession>
<dbReference type="EMBL" id="KZ505638">
    <property type="protein sequence ID" value="PKU49395.1"/>
    <property type="molecule type" value="Genomic_DNA"/>
</dbReference>
<dbReference type="Gene3D" id="3.40.50.300">
    <property type="entry name" value="P-loop containing nucleotide triphosphate hydrolases"/>
    <property type="match status" value="1"/>
</dbReference>
<keyword evidence="3" id="KW-1185">Reference proteome</keyword>
<dbReference type="PANTHER" id="PTHR46961:SF22">
    <property type="entry name" value="DYNEIN BETA CHAIN, CILIARY"/>
    <property type="match status" value="1"/>
</dbReference>
<organism evidence="2 3">
    <name type="scientific">Limosa lapponica baueri</name>
    <dbReference type="NCBI Taxonomy" id="1758121"/>
    <lineage>
        <taxon>Eukaryota</taxon>
        <taxon>Metazoa</taxon>
        <taxon>Chordata</taxon>
        <taxon>Craniata</taxon>
        <taxon>Vertebrata</taxon>
        <taxon>Euteleostomi</taxon>
        <taxon>Archelosauria</taxon>
        <taxon>Archosauria</taxon>
        <taxon>Dinosauria</taxon>
        <taxon>Saurischia</taxon>
        <taxon>Theropoda</taxon>
        <taxon>Coelurosauria</taxon>
        <taxon>Aves</taxon>
        <taxon>Neognathae</taxon>
        <taxon>Neoaves</taxon>
        <taxon>Charadriiformes</taxon>
        <taxon>Scolopacidae</taxon>
        <taxon>Limosa</taxon>
    </lineage>
</organism>
<protein>
    <submittedName>
        <fullName evidence="2">Dynein heavy chain axonemal-like</fullName>
    </submittedName>
</protein>